<gene>
    <name evidence="9" type="ORF">DBZ45_13730</name>
</gene>
<feature type="transmembrane region" description="Helical" evidence="8">
    <location>
        <begin position="145"/>
        <end position="168"/>
    </location>
</feature>
<feature type="transmembrane region" description="Helical" evidence="8">
    <location>
        <begin position="180"/>
        <end position="199"/>
    </location>
</feature>
<proteinExistence type="predicted"/>
<comment type="caution">
    <text evidence="9">The sequence shown here is derived from an EMBL/GenBank/DDBJ whole genome shotgun (WGS) entry which is preliminary data.</text>
</comment>
<reference evidence="9 10" key="1">
    <citation type="submission" date="2018-04" db="EMBL/GenBank/DDBJ databases">
        <title>Bacteria isolated from cave deposits of Manipur.</title>
        <authorList>
            <person name="Sahoo D."/>
            <person name="Sarangthem I."/>
            <person name="Nandeibam J."/>
        </authorList>
    </citation>
    <scope>NUCLEOTIDE SEQUENCE [LARGE SCALE GENOMIC DNA]</scope>
    <source>
        <strain evidence="10">mrc11</strain>
    </source>
</reference>
<dbReference type="InterPro" id="IPR001851">
    <property type="entry name" value="ABC_transp_permease"/>
</dbReference>
<keyword evidence="6 8" id="KW-1133">Transmembrane helix</keyword>
<evidence type="ECO:0000313" key="9">
    <source>
        <dbReference type="EMBL" id="RAM36701.1"/>
    </source>
</evidence>
<keyword evidence="7 8" id="KW-0472">Membrane</keyword>
<protein>
    <submittedName>
        <fullName evidence="9">ABC transporter permease</fullName>
    </submittedName>
</protein>
<feature type="transmembrane region" description="Helical" evidence="8">
    <location>
        <begin position="282"/>
        <end position="302"/>
    </location>
</feature>
<feature type="transmembrane region" description="Helical" evidence="8">
    <location>
        <begin position="21"/>
        <end position="43"/>
    </location>
</feature>
<dbReference type="GO" id="GO:0005886">
    <property type="term" value="C:plasma membrane"/>
    <property type="evidence" value="ECO:0007669"/>
    <property type="project" value="UniProtKB-SubCell"/>
</dbReference>
<keyword evidence="2" id="KW-0813">Transport</keyword>
<dbReference type="GO" id="GO:0022857">
    <property type="term" value="F:transmembrane transporter activity"/>
    <property type="evidence" value="ECO:0007669"/>
    <property type="project" value="InterPro"/>
</dbReference>
<evidence type="ECO:0000256" key="7">
    <source>
        <dbReference type="ARBA" id="ARBA00023136"/>
    </source>
</evidence>
<organism evidence="9 10">
    <name type="scientific">Arthrobacter globiformis</name>
    <dbReference type="NCBI Taxonomy" id="1665"/>
    <lineage>
        <taxon>Bacteria</taxon>
        <taxon>Bacillati</taxon>
        <taxon>Actinomycetota</taxon>
        <taxon>Actinomycetes</taxon>
        <taxon>Micrococcales</taxon>
        <taxon>Micrococcaceae</taxon>
        <taxon>Arthrobacter</taxon>
    </lineage>
</organism>
<evidence type="ECO:0000256" key="2">
    <source>
        <dbReference type="ARBA" id="ARBA00022448"/>
    </source>
</evidence>
<feature type="transmembrane region" description="Helical" evidence="8">
    <location>
        <begin position="81"/>
        <end position="102"/>
    </location>
</feature>
<dbReference type="RefSeq" id="WP_111904444.1">
    <property type="nucleotide sequence ID" value="NZ_QLNP01000088.1"/>
</dbReference>
<sequence length="331" mass="33607">MTTTLSPERTTAPANARRSMQFILTTGLLPALLILMCVAFAIVEPRFVEGSNLLNVARQSVFLLLIAMGQMIVLINAQLDLSVGATVALTSVVVASVTAASSGGPESVLLGLGAGLLLGVVIGLVNGCIVAFWKVPSFMATLGSTSVLTGLALIISKGAPIIGLPMIFSDALATSSVLGIPVPVLLGTVIAIGMGIFMARTVPGRNMYAVGGNRAAALVAGINVKKTVILAFVLCSVLASLAGILLTARVGSGEASLGASFVMLSIAAAVLGGTSLFGGEGVLWRVVLGVLFLGVLSNGMNLLHVSSYIQELVIGMVLIAAVAAERLKRVA</sequence>
<dbReference type="AlphaFoldDB" id="A0A328HEX1"/>
<feature type="transmembrane region" description="Helical" evidence="8">
    <location>
        <begin position="228"/>
        <end position="251"/>
    </location>
</feature>
<keyword evidence="3" id="KW-1003">Cell membrane</keyword>
<evidence type="ECO:0000256" key="6">
    <source>
        <dbReference type="ARBA" id="ARBA00022989"/>
    </source>
</evidence>
<dbReference type="PANTHER" id="PTHR32196">
    <property type="entry name" value="ABC TRANSPORTER PERMEASE PROTEIN YPHD-RELATED-RELATED"/>
    <property type="match status" value="1"/>
</dbReference>
<name>A0A328HEX1_ARTGO</name>
<keyword evidence="4" id="KW-0997">Cell inner membrane</keyword>
<feature type="transmembrane region" description="Helical" evidence="8">
    <location>
        <begin position="308"/>
        <end position="327"/>
    </location>
</feature>
<feature type="transmembrane region" description="Helical" evidence="8">
    <location>
        <begin position="55"/>
        <end position="74"/>
    </location>
</feature>
<dbReference type="Proteomes" id="UP000249166">
    <property type="component" value="Unassembled WGS sequence"/>
</dbReference>
<evidence type="ECO:0000313" key="10">
    <source>
        <dbReference type="Proteomes" id="UP000249166"/>
    </source>
</evidence>
<dbReference type="Pfam" id="PF02653">
    <property type="entry name" value="BPD_transp_2"/>
    <property type="match status" value="1"/>
</dbReference>
<dbReference type="OrthoDB" id="5193167at2"/>
<feature type="transmembrane region" description="Helical" evidence="8">
    <location>
        <begin position="257"/>
        <end position="277"/>
    </location>
</feature>
<evidence type="ECO:0000256" key="3">
    <source>
        <dbReference type="ARBA" id="ARBA00022475"/>
    </source>
</evidence>
<comment type="subcellular location">
    <subcellularLocation>
        <location evidence="1">Cell membrane</location>
        <topology evidence="1">Multi-pass membrane protein</topology>
    </subcellularLocation>
</comment>
<accession>A0A328HEX1</accession>
<evidence type="ECO:0000256" key="1">
    <source>
        <dbReference type="ARBA" id="ARBA00004651"/>
    </source>
</evidence>
<feature type="transmembrane region" description="Helical" evidence="8">
    <location>
        <begin position="108"/>
        <end position="133"/>
    </location>
</feature>
<keyword evidence="5 8" id="KW-0812">Transmembrane</keyword>
<dbReference type="PANTHER" id="PTHR32196:SF21">
    <property type="entry name" value="ABC TRANSPORTER PERMEASE PROTEIN YPHD-RELATED"/>
    <property type="match status" value="1"/>
</dbReference>
<evidence type="ECO:0000256" key="4">
    <source>
        <dbReference type="ARBA" id="ARBA00022519"/>
    </source>
</evidence>
<evidence type="ECO:0000256" key="5">
    <source>
        <dbReference type="ARBA" id="ARBA00022692"/>
    </source>
</evidence>
<evidence type="ECO:0000256" key="8">
    <source>
        <dbReference type="SAM" id="Phobius"/>
    </source>
</evidence>
<dbReference type="CDD" id="cd06579">
    <property type="entry name" value="TM_PBP1_transp_AraH_like"/>
    <property type="match status" value="1"/>
</dbReference>
<dbReference type="EMBL" id="QLNP01000088">
    <property type="protein sequence ID" value="RAM36701.1"/>
    <property type="molecule type" value="Genomic_DNA"/>
</dbReference>